<dbReference type="Pfam" id="PF04014">
    <property type="entry name" value="MazE_antitoxin"/>
    <property type="match status" value="1"/>
</dbReference>
<feature type="domain" description="SpoVT-AbrB" evidence="1">
    <location>
        <begin position="3"/>
        <end position="48"/>
    </location>
</feature>
<evidence type="ECO:0000259" key="1">
    <source>
        <dbReference type="SMART" id="SM00966"/>
    </source>
</evidence>
<proteinExistence type="predicted"/>
<dbReference type="InterPro" id="IPR007159">
    <property type="entry name" value="SpoVT-AbrB_dom"/>
</dbReference>
<evidence type="ECO:0000313" key="2">
    <source>
        <dbReference type="EMBL" id="EEP29178.1"/>
    </source>
</evidence>
<dbReference type="eggNOG" id="COG2002">
    <property type="taxonomic scope" value="Bacteria"/>
</dbReference>
<name>C4G981_9FIRM</name>
<organism evidence="2 3">
    <name type="scientific">Shuttleworthella satelles DSM 14600</name>
    <dbReference type="NCBI Taxonomy" id="626523"/>
    <lineage>
        <taxon>Bacteria</taxon>
        <taxon>Bacillati</taxon>
        <taxon>Bacillota</taxon>
        <taxon>Clostridia</taxon>
        <taxon>Lachnospirales</taxon>
        <taxon>Lachnospiraceae</taxon>
        <taxon>Shuttleworthella</taxon>
    </lineage>
</organism>
<dbReference type="AlphaFoldDB" id="C4G981"/>
<sequence>MIATIRKRSQITLPSEIVTKLGLSEGDQLDVMEKDGTIMLFPMAVYPTKYIDDLKKEVSDIKAKIACGEQPVFDTVDALFESLEK</sequence>
<dbReference type="InterPro" id="IPR037914">
    <property type="entry name" value="SpoVT-AbrB_sf"/>
</dbReference>
<dbReference type="STRING" id="626523.GCWU000342_00532"/>
<dbReference type="SMART" id="SM00966">
    <property type="entry name" value="SpoVT_AbrB"/>
    <property type="match status" value="1"/>
</dbReference>
<comment type="caution">
    <text evidence="2">The sequence shown here is derived from an EMBL/GenBank/DDBJ whole genome shotgun (WGS) entry which is preliminary data.</text>
</comment>
<dbReference type="Proteomes" id="UP000003494">
    <property type="component" value="Unassembled WGS sequence"/>
</dbReference>
<dbReference type="SUPFAM" id="SSF89447">
    <property type="entry name" value="AbrB/MazE/MraZ-like"/>
    <property type="match status" value="1"/>
</dbReference>
<dbReference type="Gene3D" id="2.10.260.10">
    <property type="match status" value="1"/>
</dbReference>
<gene>
    <name evidence="2" type="ORF">GCWU000342_00532</name>
</gene>
<dbReference type="RefSeq" id="WP_006905566.1">
    <property type="nucleotide sequence ID" value="NZ_GG665866.1"/>
</dbReference>
<dbReference type="NCBIfam" id="TIGR01439">
    <property type="entry name" value="lp_hng_hel_AbrB"/>
    <property type="match status" value="1"/>
</dbReference>
<dbReference type="EMBL" id="ACIP02000001">
    <property type="protein sequence ID" value="EEP29178.1"/>
    <property type="molecule type" value="Genomic_DNA"/>
</dbReference>
<protein>
    <submittedName>
        <fullName evidence="2">Transcriptional regulator, AbrB family</fullName>
    </submittedName>
</protein>
<accession>C4G981</accession>
<keyword evidence="3" id="KW-1185">Reference proteome</keyword>
<evidence type="ECO:0000313" key="3">
    <source>
        <dbReference type="Proteomes" id="UP000003494"/>
    </source>
</evidence>
<reference evidence="2" key="1">
    <citation type="submission" date="2009-04" db="EMBL/GenBank/DDBJ databases">
        <authorList>
            <person name="Weinstock G."/>
            <person name="Sodergren E."/>
            <person name="Clifton S."/>
            <person name="Fulton L."/>
            <person name="Fulton B."/>
            <person name="Courtney L."/>
            <person name="Fronick C."/>
            <person name="Harrison M."/>
            <person name="Strong C."/>
            <person name="Farmer C."/>
            <person name="Delahaunty K."/>
            <person name="Markovic C."/>
            <person name="Hall O."/>
            <person name="Minx P."/>
            <person name="Tomlinson C."/>
            <person name="Mitreva M."/>
            <person name="Nelson J."/>
            <person name="Hou S."/>
            <person name="Wollam A."/>
            <person name="Pepin K.H."/>
            <person name="Johnson M."/>
            <person name="Bhonagiri V."/>
            <person name="Nash W.E."/>
            <person name="Warren W."/>
            <person name="Chinwalla A."/>
            <person name="Mardis E.R."/>
            <person name="Wilson R.K."/>
        </authorList>
    </citation>
    <scope>NUCLEOTIDE SEQUENCE [LARGE SCALE GENOMIC DNA]</scope>
    <source>
        <strain evidence="2">DSM 14600</strain>
    </source>
</reference>
<dbReference type="GO" id="GO:0003677">
    <property type="term" value="F:DNA binding"/>
    <property type="evidence" value="ECO:0007669"/>
    <property type="project" value="InterPro"/>
</dbReference>
<dbReference type="HOGENOM" id="CLU_158484_7_0_9"/>